<comment type="caution">
    <text evidence="2">The sequence shown here is derived from an EMBL/GenBank/DDBJ whole genome shotgun (WGS) entry which is preliminary data.</text>
</comment>
<dbReference type="EMBL" id="JAUHJQ010000005">
    <property type="protein sequence ID" value="MDN4173946.1"/>
    <property type="molecule type" value="Genomic_DNA"/>
</dbReference>
<gene>
    <name evidence="2" type="ORF">QWY28_13375</name>
</gene>
<dbReference type="Gene3D" id="1.10.357.10">
    <property type="entry name" value="Tetracycline Repressor, domain 2"/>
    <property type="match status" value="1"/>
</dbReference>
<dbReference type="RefSeq" id="WP_300953048.1">
    <property type="nucleotide sequence ID" value="NZ_JAUHJQ010000005.1"/>
</dbReference>
<evidence type="ECO:0008006" key="4">
    <source>
        <dbReference type="Google" id="ProtNLM"/>
    </source>
</evidence>
<name>A0ABT8FGX8_9ACTN</name>
<proteinExistence type="predicted"/>
<protein>
    <recommendedName>
        <fullName evidence="4">Helix-turn-helix domain-containing protein</fullName>
    </recommendedName>
</protein>
<organism evidence="2 3">
    <name type="scientific">Nocardioides oceani</name>
    <dbReference type="NCBI Taxonomy" id="3058369"/>
    <lineage>
        <taxon>Bacteria</taxon>
        <taxon>Bacillati</taxon>
        <taxon>Actinomycetota</taxon>
        <taxon>Actinomycetes</taxon>
        <taxon>Propionibacteriales</taxon>
        <taxon>Nocardioidaceae</taxon>
        <taxon>Nocardioides</taxon>
    </lineage>
</organism>
<evidence type="ECO:0000256" key="1">
    <source>
        <dbReference type="SAM" id="MobiDB-lite"/>
    </source>
</evidence>
<keyword evidence="3" id="KW-1185">Reference proteome</keyword>
<feature type="region of interest" description="Disordered" evidence="1">
    <location>
        <begin position="158"/>
        <end position="182"/>
    </location>
</feature>
<sequence length="243" mass="26973">MTDQPWTTDATPAREHIARLQTAGWSLRSIAAHAGLSDTLILKIAGGNTRCLTAVRDRIEAIDPNTLPTTTYRGDDPLIPHTGTFRRIQALLVLGWSHRHLEDLTGIQTGALMAKARPRVRRSTHDAIANAYRQLATTPGPSATARRRALARGYASPAAWDDIDRDPNPQHGHDKRGRSKTDIDPVVVDRILSGVDTHATRAERIEVVRRWPTTGRPYADLERLTGWRVDRYLTPDHGQETAA</sequence>
<evidence type="ECO:0000313" key="2">
    <source>
        <dbReference type="EMBL" id="MDN4173946.1"/>
    </source>
</evidence>
<accession>A0ABT8FGX8</accession>
<reference evidence="2" key="1">
    <citation type="submission" date="2023-06" db="EMBL/GenBank/DDBJ databases">
        <title>Draft genome sequence of Nocardioides sp. SOB77.</title>
        <authorList>
            <person name="Zhang G."/>
        </authorList>
    </citation>
    <scope>NUCLEOTIDE SEQUENCE</scope>
    <source>
        <strain evidence="2">SOB77</strain>
    </source>
</reference>
<dbReference type="Proteomes" id="UP001168620">
    <property type="component" value="Unassembled WGS sequence"/>
</dbReference>
<evidence type="ECO:0000313" key="3">
    <source>
        <dbReference type="Proteomes" id="UP001168620"/>
    </source>
</evidence>